<dbReference type="RefSeq" id="WP_121923653.1">
    <property type="nucleotide sequence ID" value="NZ_REFO01000015.1"/>
</dbReference>
<dbReference type="InterPro" id="IPR011006">
    <property type="entry name" value="CheY-like_superfamily"/>
</dbReference>
<keyword evidence="5" id="KW-0804">Transcription</keyword>
<dbReference type="FunFam" id="3.40.50.2300:FF:000001">
    <property type="entry name" value="DNA-binding response regulator PhoB"/>
    <property type="match status" value="1"/>
</dbReference>
<dbReference type="EMBL" id="REFO01000015">
    <property type="protein sequence ID" value="RMA93071.1"/>
    <property type="molecule type" value="Genomic_DNA"/>
</dbReference>
<evidence type="ECO:0000256" key="7">
    <source>
        <dbReference type="PROSITE-ProRule" id="PRU01091"/>
    </source>
</evidence>
<evidence type="ECO:0000256" key="2">
    <source>
        <dbReference type="ARBA" id="ARBA00023012"/>
    </source>
</evidence>
<dbReference type="InterPro" id="IPR016032">
    <property type="entry name" value="Sig_transdc_resp-reg_C-effctor"/>
</dbReference>
<dbReference type="PANTHER" id="PTHR48111:SF22">
    <property type="entry name" value="REGULATOR OF RPOS"/>
    <property type="match status" value="1"/>
</dbReference>
<dbReference type="OrthoDB" id="9790454at2"/>
<evidence type="ECO:0000259" key="9">
    <source>
        <dbReference type="PROSITE" id="PS51755"/>
    </source>
</evidence>
<feature type="modified residue" description="4-aspartylphosphate" evidence="6">
    <location>
        <position position="51"/>
    </location>
</feature>
<dbReference type="Gene3D" id="6.10.250.690">
    <property type="match status" value="1"/>
</dbReference>
<evidence type="ECO:0000256" key="5">
    <source>
        <dbReference type="ARBA" id="ARBA00023163"/>
    </source>
</evidence>
<evidence type="ECO:0000313" key="11">
    <source>
        <dbReference type="Proteomes" id="UP000280842"/>
    </source>
</evidence>
<dbReference type="GO" id="GO:0000976">
    <property type="term" value="F:transcription cis-regulatory region binding"/>
    <property type="evidence" value="ECO:0007669"/>
    <property type="project" value="TreeGrafter"/>
</dbReference>
<dbReference type="GO" id="GO:0005829">
    <property type="term" value="C:cytosol"/>
    <property type="evidence" value="ECO:0007669"/>
    <property type="project" value="TreeGrafter"/>
</dbReference>
<feature type="domain" description="Response regulatory" evidence="8">
    <location>
        <begin position="2"/>
        <end position="116"/>
    </location>
</feature>
<dbReference type="CDD" id="cd00383">
    <property type="entry name" value="trans_reg_C"/>
    <property type="match status" value="1"/>
</dbReference>
<reference evidence="10 11" key="1">
    <citation type="submission" date="2018-10" db="EMBL/GenBank/DDBJ databases">
        <title>Genomic Encyclopedia of Archaeal and Bacterial Type Strains, Phase II (KMG-II): from individual species to whole genera.</title>
        <authorList>
            <person name="Goeker M."/>
        </authorList>
    </citation>
    <scope>NUCLEOTIDE SEQUENCE [LARGE SCALE GENOMIC DNA]</scope>
    <source>
        <strain evidence="10 11">VM1</strain>
    </source>
</reference>
<dbReference type="GO" id="GO:0000156">
    <property type="term" value="F:phosphorelay response regulator activity"/>
    <property type="evidence" value="ECO:0007669"/>
    <property type="project" value="TreeGrafter"/>
</dbReference>
<dbReference type="Proteomes" id="UP000280842">
    <property type="component" value="Unassembled WGS sequence"/>
</dbReference>
<dbReference type="SMART" id="SM00862">
    <property type="entry name" value="Trans_reg_C"/>
    <property type="match status" value="1"/>
</dbReference>
<feature type="DNA-binding region" description="OmpR/PhoB-type" evidence="7">
    <location>
        <begin position="124"/>
        <end position="218"/>
    </location>
</feature>
<dbReference type="PROSITE" id="PS51755">
    <property type="entry name" value="OMPR_PHOB"/>
    <property type="match status" value="1"/>
</dbReference>
<keyword evidence="4 7" id="KW-0238">DNA-binding</keyword>
<keyword evidence="11" id="KW-1185">Reference proteome</keyword>
<proteinExistence type="predicted"/>
<evidence type="ECO:0000313" key="10">
    <source>
        <dbReference type="EMBL" id="RMA93071.1"/>
    </source>
</evidence>
<dbReference type="PANTHER" id="PTHR48111">
    <property type="entry name" value="REGULATOR OF RPOS"/>
    <property type="match status" value="1"/>
</dbReference>
<evidence type="ECO:0000259" key="8">
    <source>
        <dbReference type="PROSITE" id="PS50110"/>
    </source>
</evidence>
<dbReference type="Pfam" id="PF00486">
    <property type="entry name" value="Trans_reg_C"/>
    <property type="match status" value="1"/>
</dbReference>
<keyword evidence="3" id="KW-0805">Transcription regulation</keyword>
<dbReference type="SUPFAM" id="SSF52172">
    <property type="entry name" value="CheY-like"/>
    <property type="match status" value="1"/>
</dbReference>
<dbReference type="CDD" id="cd17625">
    <property type="entry name" value="REC_OmpR_DrrD-like"/>
    <property type="match status" value="1"/>
</dbReference>
<feature type="domain" description="OmpR/PhoB-type" evidence="9">
    <location>
        <begin position="124"/>
        <end position="218"/>
    </location>
</feature>
<keyword evidence="1 6" id="KW-0597">Phosphoprotein</keyword>
<dbReference type="PROSITE" id="PS50110">
    <property type="entry name" value="RESPONSE_REGULATORY"/>
    <property type="match status" value="1"/>
</dbReference>
<dbReference type="SMART" id="SM00448">
    <property type="entry name" value="REC"/>
    <property type="match status" value="1"/>
</dbReference>
<keyword evidence="2" id="KW-0902">Two-component regulatory system</keyword>
<evidence type="ECO:0000256" key="3">
    <source>
        <dbReference type="ARBA" id="ARBA00023015"/>
    </source>
</evidence>
<evidence type="ECO:0000256" key="4">
    <source>
        <dbReference type="ARBA" id="ARBA00023125"/>
    </source>
</evidence>
<dbReference type="Gene3D" id="3.40.50.2300">
    <property type="match status" value="1"/>
</dbReference>
<evidence type="ECO:0000256" key="1">
    <source>
        <dbReference type="ARBA" id="ARBA00022553"/>
    </source>
</evidence>
<gene>
    <name evidence="10" type="ORF">CLV39_1552</name>
</gene>
<evidence type="ECO:0000256" key="6">
    <source>
        <dbReference type="PROSITE-ProRule" id="PRU00169"/>
    </source>
</evidence>
<protein>
    <submittedName>
        <fullName evidence="10">Two-component system copper resistance phosphate regulon response regulator CusR</fullName>
    </submittedName>
</protein>
<name>A0A3M0B7F1_9AQUI</name>
<accession>A0A3M0B7F1</accession>
<dbReference type="InterPro" id="IPR001867">
    <property type="entry name" value="OmpR/PhoB-type_DNA-bd"/>
</dbReference>
<dbReference type="SUPFAM" id="SSF46894">
    <property type="entry name" value="C-terminal effector domain of the bipartite response regulators"/>
    <property type="match status" value="1"/>
</dbReference>
<dbReference type="AlphaFoldDB" id="A0A3M0B7F1"/>
<comment type="caution">
    <text evidence="10">The sequence shown here is derived from an EMBL/GenBank/DDBJ whole genome shotgun (WGS) entry which is preliminary data.</text>
</comment>
<dbReference type="InterPro" id="IPR036388">
    <property type="entry name" value="WH-like_DNA-bd_sf"/>
</dbReference>
<dbReference type="InterPro" id="IPR001789">
    <property type="entry name" value="Sig_transdc_resp-reg_receiver"/>
</dbReference>
<dbReference type="Pfam" id="PF00072">
    <property type="entry name" value="Response_reg"/>
    <property type="match status" value="1"/>
</dbReference>
<organism evidence="10 11">
    <name type="scientific">Hydrogenothermus marinus</name>
    <dbReference type="NCBI Taxonomy" id="133270"/>
    <lineage>
        <taxon>Bacteria</taxon>
        <taxon>Pseudomonadati</taxon>
        <taxon>Aquificota</taxon>
        <taxon>Aquificia</taxon>
        <taxon>Aquificales</taxon>
        <taxon>Hydrogenothermaceae</taxon>
        <taxon>Hydrogenothermus</taxon>
    </lineage>
</organism>
<dbReference type="InterPro" id="IPR039420">
    <property type="entry name" value="WalR-like"/>
</dbReference>
<dbReference type="Gene3D" id="1.10.10.10">
    <property type="entry name" value="Winged helix-like DNA-binding domain superfamily/Winged helix DNA-binding domain"/>
    <property type="match status" value="1"/>
</dbReference>
<sequence>MKILIVEDNKDLNETIKEILEINGFLSDSAYDGEEALDFIQNFDYDLIILDIMLPKIDGFQVCKEIRDKGIDTPVLMLTAKDTTKDKVKGLDIGADDYLVKPFEIEELIARIKALIRRTSSQKKDIIKISNYIFDLKNRKVFKDNQEIQLTPKLFCILEQLLRNRGNIVSYESLMNKCWDINDYPTKETVRANIKLLRKTLNDKDLIKNITGVGYKIE</sequence>
<dbReference type="GO" id="GO:0032993">
    <property type="term" value="C:protein-DNA complex"/>
    <property type="evidence" value="ECO:0007669"/>
    <property type="project" value="TreeGrafter"/>
</dbReference>
<dbReference type="GO" id="GO:0006355">
    <property type="term" value="P:regulation of DNA-templated transcription"/>
    <property type="evidence" value="ECO:0007669"/>
    <property type="project" value="InterPro"/>
</dbReference>